<dbReference type="EMBL" id="LR899009">
    <property type="protein sequence ID" value="CAD7078390.1"/>
    <property type="molecule type" value="Genomic_DNA"/>
</dbReference>
<keyword evidence="1" id="KW-0732">Signal</keyword>
<accession>A0A7R8YNE4</accession>
<organism evidence="2 3">
    <name type="scientific">Hermetia illucens</name>
    <name type="common">Black soldier fly</name>
    <dbReference type="NCBI Taxonomy" id="343691"/>
    <lineage>
        <taxon>Eukaryota</taxon>
        <taxon>Metazoa</taxon>
        <taxon>Ecdysozoa</taxon>
        <taxon>Arthropoda</taxon>
        <taxon>Hexapoda</taxon>
        <taxon>Insecta</taxon>
        <taxon>Pterygota</taxon>
        <taxon>Neoptera</taxon>
        <taxon>Endopterygota</taxon>
        <taxon>Diptera</taxon>
        <taxon>Brachycera</taxon>
        <taxon>Stratiomyomorpha</taxon>
        <taxon>Stratiomyidae</taxon>
        <taxon>Hermetiinae</taxon>
        <taxon>Hermetia</taxon>
    </lineage>
</organism>
<dbReference type="AlphaFoldDB" id="A0A7R8YNE4"/>
<name>A0A7R8YNE4_HERIL</name>
<evidence type="ECO:0000313" key="2">
    <source>
        <dbReference type="EMBL" id="CAD7078390.1"/>
    </source>
</evidence>
<sequence length="74" mass="8095">MYLLYFCLVLALSSAGCSSESGDSDPKVIHAPGAQPKSCILLYCRQSCHRQNFRGGYCDVDGLCKCKDQIVPPH</sequence>
<evidence type="ECO:0008006" key="4">
    <source>
        <dbReference type="Google" id="ProtNLM"/>
    </source>
</evidence>
<protein>
    <recommendedName>
        <fullName evidence="4">Defensin</fullName>
    </recommendedName>
</protein>
<gene>
    <name evidence="2" type="ORF">HERILL_LOCUS1659</name>
</gene>
<feature type="chain" id="PRO_5030565257" description="Defensin" evidence="1">
    <location>
        <begin position="20"/>
        <end position="74"/>
    </location>
</feature>
<keyword evidence="3" id="KW-1185">Reference proteome</keyword>
<evidence type="ECO:0000256" key="1">
    <source>
        <dbReference type="SAM" id="SignalP"/>
    </source>
</evidence>
<reference evidence="2 3" key="1">
    <citation type="submission" date="2020-11" db="EMBL/GenBank/DDBJ databases">
        <authorList>
            <person name="Wallbank WR R."/>
            <person name="Pardo Diaz C."/>
            <person name="Kozak K."/>
            <person name="Martin S."/>
            <person name="Jiggins C."/>
            <person name="Moest M."/>
            <person name="Warren A I."/>
            <person name="Generalovic N T."/>
            <person name="Byers J.R.P. K."/>
            <person name="Montejo-Kovacevich G."/>
            <person name="Yen C E."/>
        </authorList>
    </citation>
    <scope>NUCLEOTIDE SEQUENCE [LARGE SCALE GENOMIC DNA]</scope>
</reference>
<dbReference type="InParanoid" id="A0A7R8YNE4"/>
<evidence type="ECO:0000313" key="3">
    <source>
        <dbReference type="Proteomes" id="UP000594454"/>
    </source>
</evidence>
<feature type="signal peptide" evidence="1">
    <location>
        <begin position="1"/>
        <end position="19"/>
    </location>
</feature>
<dbReference type="Proteomes" id="UP000594454">
    <property type="component" value="Chromosome 1"/>
</dbReference>
<proteinExistence type="predicted"/>